<evidence type="ECO:0000313" key="2">
    <source>
        <dbReference type="EMBL" id="MFD1333877.1"/>
    </source>
</evidence>
<comment type="caution">
    <text evidence="2">The sequence shown here is derived from an EMBL/GenBank/DDBJ whole genome shotgun (WGS) entry which is preliminary data.</text>
</comment>
<feature type="non-terminal residue" evidence="2">
    <location>
        <position position="171"/>
    </location>
</feature>
<protein>
    <submittedName>
        <fullName evidence="2">Uncharacterized protein</fullName>
    </submittedName>
</protein>
<feature type="region of interest" description="Disordered" evidence="1">
    <location>
        <begin position="1"/>
        <end position="21"/>
    </location>
</feature>
<dbReference type="Proteomes" id="UP001597171">
    <property type="component" value="Unassembled WGS sequence"/>
</dbReference>
<proteinExistence type="predicted"/>
<name>A0ABW3ZD42_9HYPH</name>
<accession>A0ABW3ZD42</accession>
<organism evidence="2 3">
    <name type="scientific">Methylopila musalis</name>
    <dbReference type="NCBI Taxonomy" id="1134781"/>
    <lineage>
        <taxon>Bacteria</taxon>
        <taxon>Pseudomonadati</taxon>
        <taxon>Pseudomonadota</taxon>
        <taxon>Alphaproteobacteria</taxon>
        <taxon>Hyphomicrobiales</taxon>
        <taxon>Methylopilaceae</taxon>
        <taxon>Methylopila</taxon>
    </lineage>
</organism>
<evidence type="ECO:0000313" key="3">
    <source>
        <dbReference type="Proteomes" id="UP001597171"/>
    </source>
</evidence>
<feature type="region of interest" description="Disordered" evidence="1">
    <location>
        <begin position="113"/>
        <end position="171"/>
    </location>
</feature>
<gene>
    <name evidence="2" type="ORF">ACFQ4O_17870</name>
</gene>
<reference evidence="3" key="1">
    <citation type="journal article" date="2019" name="Int. J. Syst. Evol. Microbiol.">
        <title>The Global Catalogue of Microorganisms (GCM) 10K type strain sequencing project: providing services to taxonomists for standard genome sequencing and annotation.</title>
        <authorList>
            <consortium name="The Broad Institute Genomics Platform"/>
            <consortium name="The Broad Institute Genome Sequencing Center for Infectious Disease"/>
            <person name="Wu L."/>
            <person name="Ma J."/>
        </authorList>
    </citation>
    <scope>NUCLEOTIDE SEQUENCE [LARGE SCALE GENOMIC DNA]</scope>
    <source>
        <strain evidence="3">CCUG 61696</strain>
    </source>
</reference>
<keyword evidence="3" id="KW-1185">Reference proteome</keyword>
<dbReference type="RefSeq" id="WP_378777769.1">
    <property type="nucleotide sequence ID" value="NZ_JBHTMX010000389.1"/>
</dbReference>
<evidence type="ECO:0000256" key="1">
    <source>
        <dbReference type="SAM" id="MobiDB-lite"/>
    </source>
</evidence>
<dbReference type="EMBL" id="JBHTMX010000389">
    <property type="protein sequence ID" value="MFD1333877.1"/>
    <property type="molecule type" value="Genomic_DNA"/>
</dbReference>
<sequence length="171" mass="18051">MVRAGKGGRANAPRRGRRPGPKALLRVGFASAALVFASTSIARQDASGLLPAVARTTTEAVYFASEPRMRSDIVSLETADLFATGRGPGLLLASLNAGEDLMVLDQPELAPPSAPLAKEDRPSPFVDRTLRGDIRPITAPKPYEPPAEPGHFDLDALATLPPLGDALHPDR</sequence>
<feature type="compositionally biased region" description="Basic and acidic residues" evidence="1">
    <location>
        <begin position="117"/>
        <end position="134"/>
    </location>
</feature>